<evidence type="ECO:0000259" key="1">
    <source>
        <dbReference type="PROSITE" id="PS50053"/>
    </source>
</evidence>
<accession>A0A4Y7T9U4</accession>
<protein>
    <recommendedName>
        <fullName evidence="1">Ubiquitin-like domain-containing protein</fullName>
    </recommendedName>
</protein>
<dbReference type="PROSITE" id="PS50053">
    <property type="entry name" value="UBIQUITIN_2"/>
    <property type="match status" value="1"/>
</dbReference>
<keyword evidence="3" id="KW-1185">Reference proteome</keyword>
<evidence type="ECO:0000313" key="3">
    <source>
        <dbReference type="Proteomes" id="UP000298030"/>
    </source>
</evidence>
<organism evidence="2 3">
    <name type="scientific">Coprinellus micaceus</name>
    <name type="common">Glistening ink-cap mushroom</name>
    <name type="synonym">Coprinus micaceus</name>
    <dbReference type="NCBI Taxonomy" id="71717"/>
    <lineage>
        <taxon>Eukaryota</taxon>
        <taxon>Fungi</taxon>
        <taxon>Dikarya</taxon>
        <taxon>Basidiomycota</taxon>
        <taxon>Agaricomycotina</taxon>
        <taxon>Agaricomycetes</taxon>
        <taxon>Agaricomycetidae</taxon>
        <taxon>Agaricales</taxon>
        <taxon>Agaricineae</taxon>
        <taxon>Psathyrellaceae</taxon>
        <taxon>Coprinellus</taxon>
    </lineage>
</organism>
<dbReference type="InterPro" id="IPR029071">
    <property type="entry name" value="Ubiquitin-like_domsf"/>
</dbReference>
<reference evidence="2 3" key="1">
    <citation type="journal article" date="2019" name="Nat. Ecol. Evol.">
        <title>Megaphylogeny resolves global patterns of mushroom evolution.</title>
        <authorList>
            <person name="Varga T."/>
            <person name="Krizsan K."/>
            <person name="Foldi C."/>
            <person name="Dima B."/>
            <person name="Sanchez-Garcia M."/>
            <person name="Sanchez-Ramirez S."/>
            <person name="Szollosi G.J."/>
            <person name="Szarkandi J.G."/>
            <person name="Papp V."/>
            <person name="Albert L."/>
            <person name="Andreopoulos W."/>
            <person name="Angelini C."/>
            <person name="Antonin V."/>
            <person name="Barry K.W."/>
            <person name="Bougher N.L."/>
            <person name="Buchanan P."/>
            <person name="Buyck B."/>
            <person name="Bense V."/>
            <person name="Catcheside P."/>
            <person name="Chovatia M."/>
            <person name="Cooper J."/>
            <person name="Damon W."/>
            <person name="Desjardin D."/>
            <person name="Finy P."/>
            <person name="Geml J."/>
            <person name="Haridas S."/>
            <person name="Hughes K."/>
            <person name="Justo A."/>
            <person name="Karasinski D."/>
            <person name="Kautmanova I."/>
            <person name="Kiss B."/>
            <person name="Kocsube S."/>
            <person name="Kotiranta H."/>
            <person name="LaButti K.M."/>
            <person name="Lechner B.E."/>
            <person name="Liimatainen K."/>
            <person name="Lipzen A."/>
            <person name="Lukacs Z."/>
            <person name="Mihaltcheva S."/>
            <person name="Morgado L.N."/>
            <person name="Niskanen T."/>
            <person name="Noordeloos M.E."/>
            <person name="Ohm R.A."/>
            <person name="Ortiz-Santana B."/>
            <person name="Ovrebo C."/>
            <person name="Racz N."/>
            <person name="Riley R."/>
            <person name="Savchenko A."/>
            <person name="Shiryaev A."/>
            <person name="Soop K."/>
            <person name="Spirin V."/>
            <person name="Szebenyi C."/>
            <person name="Tomsovsky M."/>
            <person name="Tulloss R.E."/>
            <person name="Uehling J."/>
            <person name="Grigoriev I.V."/>
            <person name="Vagvolgyi C."/>
            <person name="Papp T."/>
            <person name="Martin F.M."/>
            <person name="Miettinen O."/>
            <person name="Hibbett D.S."/>
            <person name="Nagy L.G."/>
        </authorList>
    </citation>
    <scope>NUCLEOTIDE SEQUENCE [LARGE SCALE GENOMIC DNA]</scope>
    <source>
        <strain evidence="2 3">FP101781</strain>
    </source>
</reference>
<evidence type="ECO:0000313" key="2">
    <source>
        <dbReference type="EMBL" id="TEB30937.1"/>
    </source>
</evidence>
<dbReference type="SUPFAM" id="SSF54236">
    <property type="entry name" value="Ubiquitin-like"/>
    <property type="match status" value="1"/>
</dbReference>
<dbReference type="Proteomes" id="UP000298030">
    <property type="component" value="Unassembled WGS sequence"/>
</dbReference>
<feature type="domain" description="Ubiquitin-like" evidence="1">
    <location>
        <begin position="1"/>
        <end position="47"/>
    </location>
</feature>
<dbReference type="EMBL" id="QPFP01000021">
    <property type="protein sequence ID" value="TEB30937.1"/>
    <property type="molecule type" value="Genomic_DNA"/>
</dbReference>
<comment type="caution">
    <text evidence="2">The sequence shown here is derived from an EMBL/GenBank/DDBJ whole genome shotgun (WGS) entry which is preliminary data.</text>
</comment>
<dbReference type="AlphaFoldDB" id="A0A4Y7T9U4"/>
<gene>
    <name evidence="2" type="ORF">FA13DRAFT_504402</name>
</gene>
<name>A0A4Y7T9U4_COPMI</name>
<dbReference type="InterPro" id="IPR000626">
    <property type="entry name" value="Ubiquitin-like_dom"/>
</dbReference>
<dbReference type="OrthoDB" id="428577at2759"/>
<sequence length="130" mass="14103">MEGGLEVGCQRLIFNGERLQAGPQATLQAADIQDGDGLHFFKALTGAKHVIYLFPPAGTDVEATVKLNLIPEWKFSVLYPVVPTSASSAGGQALEWNVKASPSGTLLENTGLEVSYLFWEVSRRQTLRGR</sequence>
<proteinExistence type="predicted"/>